<gene>
    <name evidence="2" type="ORF">BDK51DRAFT_7122</name>
</gene>
<dbReference type="Pfam" id="PF18922">
    <property type="entry name" value="DUF5672"/>
    <property type="match status" value="1"/>
</dbReference>
<protein>
    <recommendedName>
        <fullName evidence="1">DUF5672 domain-containing protein</fullName>
    </recommendedName>
</protein>
<evidence type="ECO:0000313" key="2">
    <source>
        <dbReference type="EMBL" id="RKO88161.1"/>
    </source>
</evidence>
<dbReference type="InterPro" id="IPR043729">
    <property type="entry name" value="DUF5672"/>
</dbReference>
<feature type="non-terminal residue" evidence="2">
    <location>
        <position position="202"/>
    </location>
</feature>
<organism evidence="2 3">
    <name type="scientific">Blyttiomyces helicus</name>
    <dbReference type="NCBI Taxonomy" id="388810"/>
    <lineage>
        <taxon>Eukaryota</taxon>
        <taxon>Fungi</taxon>
        <taxon>Fungi incertae sedis</taxon>
        <taxon>Chytridiomycota</taxon>
        <taxon>Chytridiomycota incertae sedis</taxon>
        <taxon>Chytridiomycetes</taxon>
        <taxon>Chytridiomycetes incertae sedis</taxon>
        <taxon>Blyttiomyces</taxon>
    </lineage>
</organism>
<name>A0A4P9W6R9_9FUNG</name>
<reference evidence="3" key="1">
    <citation type="journal article" date="2018" name="Nat. Microbiol.">
        <title>Leveraging single-cell genomics to expand the fungal tree of life.</title>
        <authorList>
            <person name="Ahrendt S.R."/>
            <person name="Quandt C.A."/>
            <person name="Ciobanu D."/>
            <person name="Clum A."/>
            <person name="Salamov A."/>
            <person name="Andreopoulos B."/>
            <person name="Cheng J.F."/>
            <person name="Woyke T."/>
            <person name="Pelin A."/>
            <person name="Henrissat B."/>
            <person name="Reynolds N.K."/>
            <person name="Benny G.L."/>
            <person name="Smith M.E."/>
            <person name="James T.Y."/>
            <person name="Grigoriev I.V."/>
        </authorList>
    </citation>
    <scope>NUCLEOTIDE SEQUENCE [LARGE SCALE GENOMIC DNA]</scope>
</reference>
<feature type="non-terminal residue" evidence="2">
    <location>
        <position position="1"/>
    </location>
</feature>
<dbReference type="AlphaFoldDB" id="A0A4P9W6R9"/>
<proteinExistence type="predicted"/>
<accession>A0A4P9W6R9</accession>
<feature type="domain" description="DUF5672" evidence="1">
    <location>
        <begin position="62"/>
        <end position="202"/>
    </location>
</feature>
<sequence>LSSNKVAVLVEPRAQDHLVPIVAHFAATLADDWGFHIFNSPENDDMLRESVPIRRMLETGKLNITNMPSYFEFGRSEKTSRLLADPWIWEQLRPEQENILFFQLDSIICSRSNQTPEDYFEYDWVGAPWPYSESPGGNGGLSIRKRSMLLKAIRDVPRLIKEAEDFYYSRAIRLVGGNVASKDVARGFSVEHIFHSRPLGIH</sequence>
<evidence type="ECO:0000259" key="1">
    <source>
        <dbReference type="Pfam" id="PF18922"/>
    </source>
</evidence>
<dbReference type="EMBL" id="KZ996903">
    <property type="protein sequence ID" value="RKO88161.1"/>
    <property type="molecule type" value="Genomic_DNA"/>
</dbReference>
<keyword evidence="3" id="KW-1185">Reference proteome</keyword>
<dbReference type="OrthoDB" id="10025998at2759"/>
<dbReference type="Proteomes" id="UP000269721">
    <property type="component" value="Unassembled WGS sequence"/>
</dbReference>
<evidence type="ECO:0000313" key="3">
    <source>
        <dbReference type="Proteomes" id="UP000269721"/>
    </source>
</evidence>